<comment type="caution">
    <text evidence="1">The sequence shown here is derived from an EMBL/GenBank/DDBJ whole genome shotgun (WGS) entry which is preliminary data.</text>
</comment>
<proteinExistence type="predicted"/>
<name>A0A8J6Y540_9BACT</name>
<organism evidence="1 2">
    <name type="scientific">Candidatus Polarisedimenticola svalbardensis</name>
    <dbReference type="NCBI Taxonomy" id="2886004"/>
    <lineage>
        <taxon>Bacteria</taxon>
        <taxon>Pseudomonadati</taxon>
        <taxon>Acidobacteriota</taxon>
        <taxon>Candidatus Polarisedimenticolia</taxon>
        <taxon>Candidatus Polarisedimenticolales</taxon>
        <taxon>Candidatus Polarisedimenticolaceae</taxon>
        <taxon>Candidatus Polarisedimenticola</taxon>
    </lineage>
</organism>
<dbReference type="EMBL" id="JACXWD010000165">
    <property type="protein sequence ID" value="MBD3869694.1"/>
    <property type="molecule type" value="Genomic_DNA"/>
</dbReference>
<dbReference type="AlphaFoldDB" id="A0A8J6Y540"/>
<protein>
    <submittedName>
        <fullName evidence="1">Uncharacterized protein</fullName>
    </submittedName>
</protein>
<dbReference type="Proteomes" id="UP000648239">
    <property type="component" value="Unassembled WGS sequence"/>
</dbReference>
<sequence length="64" mass="6771">MGGLVMPWMEPLDMSSTVRVCAPKVARFRMTATCPLLSVAVTGVLAPASLEVMRMLSALGSGFQ</sequence>
<gene>
    <name evidence="1" type="ORF">IFK94_16365</name>
</gene>
<evidence type="ECO:0000313" key="2">
    <source>
        <dbReference type="Proteomes" id="UP000648239"/>
    </source>
</evidence>
<reference evidence="1 2" key="1">
    <citation type="submission" date="2020-08" db="EMBL/GenBank/DDBJ databases">
        <title>Acidobacteriota in marine sediments use diverse sulfur dissimilation pathways.</title>
        <authorList>
            <person name="Wasmund K."/>
        </authorList>
    </citation>
    <scope>NUCLEOTIDE SEQUENCE [LARGE SCALE GENOMIC DNA]</scope>
    <source>
        <strain evidence="1">MAG AM4</strain>
    </source>
</reference>
<evidence type="ECO:0000313" key="1">
    <source>
        <dbReference type="EMBL" id="MBD3869694.1"/>
    </source>
</evidence>
<accession>A0A8J6Y540</accession>